<dbReference type="AlphaFoldDB" id="A0A511X8B6"/>
<reference evidence="2 3" key="1">
    <citation type="submission" date="2019-07" db="EMBL/GenBank/DDBJ databases">
        <title>Whole genome shotgun sequence of Acetobacter nitrogenifigens NBRC 105050.</title>
        <authorList>
            <person name="Hosoyama A."/>
            <person name="Uohara A."/>
            <person name="Ohji S."/>
            <person name="Ichikawa N."/>
        </authorList>
    </citation>
    <scope>NUCLEOTIDE SEQUENCE [LARGE SCALE GENOMIC DNA]</scope>
    <source>
        <strain evidence="2 3">NBRC 105050</strain>
    </source>
</reference>
<evidence type="ECO:0000313" key="3">
    <source>
        <dbReference type="Proteomes" id="UP000321635"/>
    </source>
</evidence>
<dbReference type="InterPro" id="IPR026001">
    <property type="entry name" value="Abi-like_C"/>
</dbReference>
<evidence type="ECO:0000259" key="1">
    <source>
        <dbReference type="Pfam" id="PF14355"/>
    </source>
</evidence>
<comment type="caution">
    <text evidence="2">The sequence shown here is derived from an EMBL/GenBank/DDBJ whole genome shotgun (WGS) entry which is preliminary data.</text>
</comment>
<feature type="domain" description="Abortive infection protein-like C-terminal" evidence="1">
    <location>
        <begin position="64"/>
        <end position="143"/>
    </location>
</feature>
<dbReference type="OrthoDB" id="2678579at2"/>
<gene>
    <name evidence="2" type="ORF">ANI02nite_10760</name>
</gene>
<proteinExistence type="predicted"/>
<dbReference type="Pfam" id="PF14355">
    <property type="entry name" value="Abi_C"/>
    <property type="match status" value="1"/>
</dbReference>
<keyword evidence="3" id="KW-1185">Reference proteome</keyword>
<evidence type="ECO:0000313" key="2">
    <source>
        <dbReference type="EMBL" id="GEN59192.1"/>
    </source>
</evidence>
<name>A0A511X8B6_9PROT</name>
<accession>A0A511X8B6</accession>
<dbReference type="EMBL" id="BJYF01000005">
    <property type="protein sequence ID" value="GEN59192.1"/>
    <property type="molecule type" value="Genomic_DNA"/>
</dbReference>
<dbReference type="Proteomes" id="UP000321635">
    <property type="component" value="Unassembled WGS sequence"/>
</dbReference>
<dbReference type="RefSeq" id="WP_084440473.1">
    <property type="nucleotide sequence ID" value="NZ_AUBI01000005.1"/>
</dbReference>
<organism evidence="2 3">
    <name type="scientific">Acetobacter nitrogenifigens DSM 23921 = NBRC 105050</name>
    <dbReference type="NCBI Taxonomy" id="1120919"/>
    <lineage>
        <taxon>Bacteria</taxon>
        <taxon>Pseudomonadati</taxon>
        <taxon>Pseudomonadota</taxon>
        <taxon>Alphaproteobacteria</taxon>
        <taxon>Acetobacterales</taxon>
        <taxon>Acetobacteraceae</taxon>
        <taxon>Acetobacter</taxon>
    </lineage>
</organism>
<sequence>MSLEDTVKRLGLSGVDTEIRRALSQVETDPHAAAQYAANVLEATLKAYLEKKKETFNSNDTLSDLWKTASGLIGLRPVDWDNKDLKKIASGLNNIVDGIMHLRNKKSTAHGRSEEEIRNFVIKPRHARLAIHSAHTVSAYILELM</sequence>
<protein>
    <recommendedName>
        <fullName evidence="1">Abortive infection protein-like C-terminal domain-containing protein</fullName>
    </recommendedName>
</protein>